<dbReference type="GO" id="GO:0003676">
    <property type="term" value="F:nucleic acid binding"/>
    <property type="evidence" value="ECO:0007669"/>
    <property type="project" value="InterPro"/>
</dbReference>
<evidence type="ECO:0000313" key="4">
    <source>
        <dbReference type="EMBL" id="PKI72517.1"/>
    </source>
</evidence>
<dbReference type="Proteomes" id="UP000233551">
    <property type="component" value="Unassembled WGS sequence"/>
</dbReference>
<dbReference type="InterPro" id="IPR001878">
    <property type="entry name" value="Znf_CCHC"/>
</dbReference>
<protein>
    <recommendedName>
        <fullName evidence="3">CCHC-type domain-containing protein</fullName>
    </recommendedName>
</protein>
<accession>A0A2I0KVM3</accession>
<keyword evidence="1" id="KW-0479">Metal-binding</keyword>
<comment type="caution">
    <text evidence="4">The sequence shown here is derived from an EMBL/GenBank/DDBJ whole genome shotgun (WGS) entry which is preliminary data.</text>
</comment>
<feature type="domain" description="CCHC-type" evidence="3">
    <location>
        <begin position="67"/>
        <end position="80"/>
    </location>
</feature>
<dbReference type="PROSITE" id="PS50158">
    <property type="entry name" value="ZF_CCHC"/>
    <property type="match status" value="1"/>
</dbReference>
<feature type="compositionally biased region" description="Basic and acidic residues" evidence="2">
    <location>
        <begin position="349"/>
        <end position="372"/>
    </location>
</feature>
<reference evidence="4 5" key="1">
    <citation type="submission" date="2017-11" db="EMBL/GenBank/DDBJ databases">
        <title>De-novo sequencing of pomegranate (Punica granatum L.) genome.</title>
        <authorList>
            <person name="Akparov Z."/>
            <person name="Amiraslanov A."/>
            <person name="Hajiyeva S."/>
            <person name="Abbasov M."/>
            <person name="Kaur K."/>
            <person name="Hamwieh A."/>
            <person name="Solovyev V."/>
            <person name="Salamov A."/>
            <person name="Braich B."/>
            <person name="Kosarev P."/>
            <person name="Mahmoud A."/>
            <person name="Hajiyev E."/>
            <person name="Babayeva S."/>
            <person name="Izzatullayeva V."/>
            <person name="Mammadov A."/>
            <person name="Mammadov A."/>
            <person name="Sharifova S."/>
            <person name="Ojaghi J."/>
            <person name="Eynullazada K."/>
            <person name="Bayramov B."/>
            <person name="Abdulazimova A."/>
            <person name="Shahmuradov I."/>
        </authorList>
    </citation>
    <scope>NUCLEOTIDE SEQUENCE [LARGE SCALE GENOMIC DNA]</scope>
    <source>
        <strain evidence="5">cv. AG2017</strain>
        <tissue evidence="4">Leaf</tissue>
    </source>
</reference>
<keyword evidence="5" id="KW-1185">Reference proteome</keyword>
<feature type="region of interest" description="Disordered" evidence="2">
    <location>
        <begin position="322"/>
        <end position="402"/>
    </location>
</feature>
<dbReference type="AlphaFoldDB" id="A0A2I0KVM3"/>
<dbReference type="EMBL" id="PGOL01000323">
    <property type="protein sequence ID" value="PKI72517.1"/>
    <property type="molecule type" value="Genomic_DNA"/>
</dbReference>
<keyword evidence="1" id="KW-0862">Zinc</keyword>
<name>A0A2I0KVM3_PUNGR</name>
<keyword evidence="1" id="KW-0863">Zinc-finger</keyword>
<evidence type="ECO:0000259" key="3">
    <source>
        <dbReference type="PROSITE" id="PS50158"/>
    </source>
</evidence>
<organism evidence="4 5">
    <name type="scientific">Punica granatum</name>
    <name type="common">Pomegranate</name>
    <dbReference type="NCBI Taxonomy" id="22663"/>
    <lineage>
        <taxon>Eukaryota</taxon>
        <taxon>Viridiplantae</taxon>
        <taxon>Streptophyta</taxon>
        <taxon>Embryophyta</taxon>
        <taxon>Tracheophyta</taxon>
        <taxon>Spermatophyta</taxon>
        <taxon>Magnoliopsida</taxon>
        <taxon>eudicotyledons</taxon>
        <taxon>Gunneridae</taxon>
        <taxon>Pentapetalae</taxon>
        <taxon>rosids</taxon>
        <taxon>malvids</taxon>
        <taxon>Myrtales</taxon>
        <taxon>Lythraceae</taxon>
        <taxon>Punica</taxon>
    </lineage>
</organism>
<gene>
    <name evidence="4" type="ORF">CRG98_007120</name>
</gene>
<proteinExistence type="predicted"/>
<dbReference type="GO" id="GO:0008270">
    <property type="term" value="F:zinc ion binding"/>
    <property type="evidence" value="ECO:0007669"/>
    <property type="project" value="UniProtKB-KW"/>
</dbReference>
<sequence length="402" mass="43011">MEKGEESLGKGSIEAVGVDQSSVFAVNPSDYTGSSRNKIRITRGGNLAYGGQGGGRGGMSGTGTKACYHCGRPGHLKSSCWLLHGYPANWESKATKEKGKLGFSGRRTGGTTGGAPNQFSGLQRGGGLGQNQFGGLQAHHAQLGQSSLGPNQISGLQAHQGQPSNSGLNRLSKLPDSAFHKLLDFLGPDDDNMHPNTGKNFISRTTPQGGRLEWVSFKGVCTIFGVWVSGNRLIVSSVMRMMICGICDLGIPHDKSRLMAGLPTEFWGECVTTAAHLINLTPTQILGGKSSYEVLFGKSLGYSNLKVRFFTDTKRHVCRIRSQGESRLDDPTGGEGENGLSNPLGPMGSKREASNELEHTNLTDGQSGRDDESLTEEVEGLDLPNRSRVEMETAEQTLRRSD</sequence>
<evidence type="ECO:0000256" key="1">
    <source>
        <dbReference type="PROSITE-ProRule" id="PRU00047"/>
    </source>
</evidence>
<feature type="region of interest" description="Disordered" evidence="2">
    <location>
        <begin position="146"/>
        <end position="167"/>
    </location>
</feature>
<evidence type="ECO:0000313" key="5">
    <source>
        <dbReference type="Proteomes" id="UP000233551"/>
    </source>
</evidence>
<feature type="compositionally biased region" description="Basic and acidic residues" evidence="2">
    <location>
        <begin position="385"/>
        <end position="402"/>
    </location>
</feature>
<evidence type="ECO:0000256" key="2">
    <source>
        <dbReference type="SAM" id="MobiDB-lite"/>
    </source>
</evidence>